<dbReference type="Pfam" id="PF00076">
    <property type="entry name" value="RRM_1"/>
    <property type="match status" value="2"/>
</dbReference>
<dbReference type="GO" id="GO:0000463">
    <property type="term" value="P:maturation of LSU-rRNA from tricistronic rRNA transcript (SSU-rRNA, 5.8S rRNA, LSU-rRNA)"/>
    <property type="evidence" value="ECO:0007669"/>
    <property type="project" value="TreeGrafter"/>
</dbReference>
<dbReference type="PROSITE" id="PS50102">
    <property type="entry name" value="RRM"/>
    <property type="match status" value="2"/>
</dbReference>
<evidence type="ECO:0000256" key="5">
    <source>
        <dbReference type="PROSITE-ProRule" id="PRU00176"/>
    </source>
</evidence>
<evidence type="ECO:0000313" key="8">
    <source>
        <dbReference type="EMBL" id="KAK9679660.1"/>
    </source>
</evidence>
<proteinExistence type="inferred from homology"/>
<dbReference type="PANTHER" id="PTHR23236">
    <property type="entry name" value="EUKARYOTIC TRANSLATION INITIATION FACTOR 4B/4H"/>
    <property type="match status" value="1"/>
</dbReference>
<comment type="subcellular location">
    <subcellularLocation>
        <location evidence="1">Nucleus</location>
        <location evidence="1">Nucleolus</location>
    </subcellularLocation>
</comment>
<dbReference type="GO" id="GO:0019843">
    <property type="term" value="F:rRNA binding"/>
    <property type="evidence" value="ECO:0007669"/>
    <property type="project" value="TreeGrafter"/>
</dbReference>
<sequence length="390" mass="43962">MDYSIGSVADLISGSTTPNKQKVVKKQFKNKTKSPATESEEADSVVIKVKKAKKRSFSPQIKQSVSDEDTIDQQTNKEEEVLDGVPKKKIKKKKLKSSKIDLVSTPSTNDSAIQNDDVKNNEMPEESKEEGSKHTNTTTIFVGNLPITLTHKKLVKMFCKYGTVLNARIRSIPVADPKVPKKVAAIKKQFHPERKSVHGYVTFANMEDAQKALSLNGKEYKEHHIRVNIVSEKQKPDKSRAIFLGNVSFAAEEEELWQLFQSCGEIESVRLVRDRRTDIGKGFGYVNFKSADSVELALQMGEVKLRDRVLRISLYNGKAPKKQKPQKEPNKNVKKEKSEDGEEKTKFVPTAKHGQFQGKFATTEKKKKFNKKNQQKKNLAKKIAPKTMSG</sequence>
<dbReference type="EMBL" id="JASPKY010000994">
    <property type="protein sequence ID" value="KAK9679660.1"/>
    <property type="molecule type" value="Genomic_DNA"/>
</dbReference>
<feature type="domain" description="RRM" evidence="7">
    <location>
        <begin position="138"/>
        <end position="232"/>
    </location>
</feature>
<dbReference type="SUPFAM" id="SSF54928">
    <property type="entry name" value="RNA-binding domain, RBD"/>
    <property type="match status" value="2"/>
</dbReference>
<dbReference type="Proteomes" id="UP001458880">
    <property type="component" value="Unassembled WGS sequence"/>
</dbReference>
<gene>
    <name evidence="8" type="ORF">QE152_g39815</name>
</gene>
<feature type="region of interest" description="Disordered" evidence="6">
    <location>
        <begin position="316"/>
        <end position="390"/>
    </location>
</feature>
<dbReference type="SMART" id="SM00360">
    <property type="entry name" value="RRM"/>
    <property type="match status" value="2"/>
</dbReference>
<evidence type="ECO:0000313" key="9">
    <source>
        <dbReference type="Proteomes" id="UP001458880"/>
    </source>
</evidence>
<dbReference type="InterPro" id="IPR012677">
    <property type="entry name" value="Nucleotide-bd_a/b_plait_sf"/>
</dbReference>
<dbReference type="GO" id="GO:0005730">
    <property type="term" value="C:nucleolus"/>
    <property type="evidence" value="ECO:0007669"/>
    <property type="project" value="UniProtKB-SubCell"/>
</dbReference>
<reference evidence="8 9" key="1">
    <citation type="journal article" date="2024" name="BMC Genomics">
        <title>De novo assembly and annotation of Popillia japonica's genome with initial clues to its potential as an invasive pest.</title>
        <authorList>
            <person name="Cucini C."/>
            <person name="Boschi S."/>
            <person name="Funari R."/>
            <person name="Cardaioli E."/>
            <person name="Iannotti N."/>
            <person name="Marturano G."/>
            <person name="Paoli F."/>
            <person name="Bruttini M."/>
            <person name="Carapelli A."/>
            <person name="Frati F."/>
            <person name="Nardi F."/>
        </authorList>
    </citation>
    <scope>NUCLEOTIDE SEQUENCE [LARGE SCALE GENOMIC DNA]</scope>
    <source>
        <strain evidence="8">DMR45628</strain>
    </source>
</reference>
<evidence type="ECO:0000256" key="4">
    <source>
        <dbReference type="ARBA" id="ARBA00023242"/>
    </source>
</evidence>
<feature type="domain" description="RRM" evidence="7">
    <location>
        <begin position="240"/>
        <end position="317"/>
    </location>
</feature>
<protein>
    <submittedName>
        <fullName evidence="8">RNA recognition motif</fullName>
    </submittedName>
</protein>
<dbReference type="AlphaFoldDB" id="A0AAW1HT19"/>
<dbReference type="InterPro" id="IPR000504">
    <property type="entry name" value="RRM_dom"/>
</dbReference>
<accession>A0AAW1HT19</accession>
<dbReference type="CDD" id="cd12394">
    <property type="entry name" value="RRM1_RBM34"/>
    <property type="match status" value="1"/>
</dbReference>
<feature type="compositionally biased region" description="Basic and acidic residues" evidence="6">
    <location>
        <begin position="116"/>
        <end position="133"/>
    </location>
</feature>
<keyword evidence="3 5" id="KW-0694">RNA-binding</keyword>
<comment type="caution">
    <text evidence="8">The sequence shown here is derived from an EMBL/GenBank/DDBJ whole genome shotgun (WGS) entry which is preliminary data.</text>
</comment>
<organism evidence="8 9">
    <name type="scientific">Popillia japonica</name>
    <name type="common">Japanese beetle</name>
    <dbReference type="NCBI Taxonomy" id="7064"/>
    <lineage>
        <taxon>Eukaryota</taxon>
        <taxon>Metazoa</taxon>
        <taxon>Ecdysozoa</taxon>
        <taxon>Arthropoda</taxon>
        <taxon>Hexapoda</taxon>
        <taxon>Insecta</taxon>
        <taxon>Pterygota</taxon>
        <taxon>Neoptera</taxon>
        <taxon>Endopterygota</taxon>
        <taxon>Coleoptera</taxon>
        <taxon>Polyphaga</taxon>
        <taxon>Scarabaeiformia</taxon>
        <taxon>Scarabaeidae</taxon>
        <taxon>Rutelinae</taxon>
        <taxon>Popillia</taxon>
    </lineage>
</organism>
<dbReference type="Gene3D" id="3.30.70.330">
    <property type="match status" value="2"/>
</dbReference>
<evidence type="ECO:0000256" key="6">
    <source>
        <dbReference type="SAM" id="MobiDB-lite"/>
    </source>
</evidence>
<keyword evidence="4" id="KW-0539">Nucleus</keyword>
<dbReference type="CDD" id="cd12395">
    <property type="entry name" value="RRM2_RBM34"/>
    <property type="match status" value="1"/>
</dbReference>
<feature type="compositionally biased region" description="Basic residues" evidence="6">
    <location>
        <begin position="365"/>
        <end position="384"/>
    </location>
</feature>
<evidence type="ECO:0000259" key="7">
    <source>
        <dbReference type="PROSITE" id="PS50102"/>
    </source>
</evidence>
<feature type="compositionally biased region" description="Polar residues" evidence="6">
    <location>
        <begin position="104"/>
        <end position="114"/>
    </location>
</feature>
<name>A0AAW1HT19_POPJA</name>
<dbReference type="PANTHER" id="PTHR23236:SF25">
    <property type="entry name" value="RNA-BINDING PROTEIN 34"/>
    <property type="match status" value="1"/>
</dbReference>
<keyword evidence="9" id="KW-1185">Reference proteome</keyword>
<dbReference type="InterPro" id="IPR035979">
    <property type="entry name" value="RBD_domain_sf"/>
</dbReference>
<feature type="compositionally biased region" description="Basic residues" evidence="6">
    <location>
        <begin position="22"/>
        <end position="32"/>
    </location>
</feature>
<dbReference type="InterPro" id="IPR034221">
    <property type="entry name" value="RBM34_RRM2"/>
</dbReference>
<comment type="similarity">
    <text evidence="2">Belongs to the RRM RBM34 family.</text>
</comment>
<evidence type="ECO:0000256" key="2">
    <source>
        <dbReference type="ARBA" id="ARBA00007077"/>
    </source>
</evidence>
<feature type="compositionally biased region" description="Basic and acidic residues" evidence="6">
    <location>
        <begin position="325"/>
        <end position="346"/>
    </location>
</feature>
<evidence type="ECO:0000256" key="3">
    <source>
        <dbReference type="ARBA" id="ARBA00022884"/>
    </source>
</evidence>
<feature type="region of interest" description="Disordered" evidence="6">
    <location>
        <begin position="1"/>
        <end position="82"/>
    </location>
</feature>
<feature type="region of interest" description="Disordered" evidence="6">
    <location>
        <begin position="103"/>
        <end position="134"/>
    </location>
</feature>
<evidence type="ECO:0000256" key="1">
    <source>
        <dbReference type="ARBA" id="ARBA00004604"/>
    </source>
</evidence>